<dbReference type="OrthoDB" id="2213137at2759"/>
<reference evidence="5 6" key="1">
    <citation type="submission" date="2015-09" db="EMBL/GenBank/DDBJ databases">
        <title>Host preference determinants of Valsa canker pathogens revealed by comparative genomics.</title>
        <authorList>
            <person name="Yin Z."/>
            <person name="Huang L."/>
        </authorList>
    </citation>
    <scope>NUCLEOTIDE SEQUENCE [LARGE SCALE GENOMIC DNA]</scope>
    <source>
        <strain evidence="5 6">03-1</strain>
    </source>
</reference>
<keyword evidence="4" id="KW-1133">Transmembrane helix</keyword>
<dbReference type="PANTHER" id="PTHR11360">
    <property type="entry name" value="MONOCARBOXYLATE TRANSPORTER"/>
    <property type="match status" value="1"/>
</dbReference>
<dbReference type="InterPro" id="IPR011701">
    <property type="entry name" value="MFS"/>
</dbReference>
<organism evidence="5 6">
    <name type="scientific">Cytospora schulzeri</name>
    <dbReference type="NCBI Taxonomy" id="448051"/>
    <lineage>
        <taxon>Eukaryota</taxon>
        <taxon>Fungi</taxon>
        <taxon>Dikarya</taxon>
        <taxon>Ascomycota</taxon>
        <taxon>Pezizomycotina</taxon>
        <taxon>Sordariomycetes</taxon>
        <taxon>Sordariomycetidae</taxon>
        <taxon>Diaporthales</taxon>
        <taxon>Cytosporaceae</taxon>
        <taxon>Cytospora</taxon>
    </lineage>
</organism>
<sequence>MTSEKTAPGQTVSMNTLRTPPSDNEDASSAQQVQLEEVELVQQLHYQLECLPPADTGKHAYLFLLACFILEALVWGYPFCFGIFSDYYARTEPFKGSSAIANIGTCCSGLMYLCGFPALILNRMFPLWARYSPLVGLFIVCAALGVSAYATNVTQLIITQGVLYGIGGAIAYMPCIMYIDEWFVKRKGLAYGIMWSGTGLAGVLLPLIIEKLLVSYGYRTTMVIWAVVLFGITAPLAWYIKPRIPPLPVRRLKAFNLRFCLSRRFIMYQVSNMIESIGFYIPGIYVPIFAADFLGATEWSSALCILIFNTSSVVGCIAIGWLIDQFHVTTCVMISTIGATLGTFLLWGCAFNMPMVYIYCVSYGLSAGSFTTTWTGVMREISGKDVLSTPSTASSGPESPLSSEYTGSYAGATDPVMVYVLLAAGRGIGNVLSGPMSQAMYYAMPWKGEASFGYGSGYGSLIVFTGITALGSGICFLGRRDRPLIPPLPLDTPLLVVTILARTVIPAVVSLAVHEELDEHAHVQEQRTHAAGQPRQVQQDVLPVYPPGLPRPAARVVLVALGVEGEDGQRVGEVAEAGEQEEEHAEALGRLAPPVEQKLRQARAQVQRRAEVPEDLAPEVEVDGLGLAVLFLFSGGVPDAQRPPGHARANDHDHCHRVPCDRLEFGGRGRRGCGGLDDGDHGVHVDEPVGPVRAASLQQAGSLVGGDAVSILLPPVLVVCMDLLLGSGRDNLVLEHIAEEPDDDEVEGEAIGGAAAEVLDDLRAEDDDPAGYGDGSREG</sequence>
<dbReference type="InterPro" id="IPR036259">
    <property type="entry name" value="MFS_trans_sf"/>
</dbReference>
<comment type="similarity">
    <text evidence="2">Belongs to the major facilitator superfamily. Monocarboxylate porter (TC 2.A.1.13) family.</text>
</comment>
<comment type="subcellular location">
    <subcellularLocation>
        <location evidence="1">Membrane</location>
        <topology evidence="1">Multi-pass membrane protein</topology>
    </subcellularLocation>
</comment>
<dbReference type="Gene3D" id="1.20.1250.20">
    <property type="entry name" value="MFS general substrate transporter like domains"/>
    <property type="match status" value="2"/>
</dbReference>
<feature type="transmembrane region" description="Helical" evidence="4">
    <location>
        <begin position="356"/>
        <end position="377"/>
    </location>
</feature>
<feature type="transmembrane region" description="Helical" evidence="4">
    <location>
        <begin position="99"/>
        <end position="121"/>
    </location>
</feature>
<dbReference type="PANTHER" id="PTHR11360:SF287">
    <property type="entry name" value="MFS MONOCARBOXYLATE TRANSPORTER"/>
    <property type="match status" value="1"/>
</dbReference>
<evidence type="ECO:0000313" key="6">
    <source>
        <dbReference type="Proteomes" id="UP000283895"/>
    </source>
</evidence>
<protein>
    <recommendedName>
        <fullName evidence="7">Major facilitator superfamily (MFS) profile domain-containing protein</fullName>
    </recommendedName>
</protein>
<feature type="transmembrane region" description="Helical" evidence="4">
    <location>
        <begin position="457"/>
        <end position="478"/>
    </location>
</feature>
<feature type="transmembrane region" description="Helical" evidence="4">
    <location>
        <begin position="330"/>
        <end position="350"/>
    </location>
</feature>
<evidence type="ECO:0000256" key="4">
    <source>
        <dbReference type="SAM" id="Phobius"/>
    </source>
</evidence>
<evidence type="ECO:0000256" key="1">
    <source>
        <dbReference type="ARBA" id="ARBA00004141"/>
    </source>
</evidence>
<keyword evidence="6" id="KW-1185">Reference proteome</keyword>
<feature type="transmembrane region" description="Helical" evidence="4">
    <location>
        <begin position="265"/>
        <end position="288"/>
    </location>
</feature>
<accession>A0A423X8S3</accession>
<feature type="transmembrane region" description="Helical" evidence="4">
    <location>
        <begin position="157"/>
        <end position="177"/>
    </location>
</feature>
<gene>
    <name evidence="5" type="ORF">VMCG_00100</name>
</gene>
<comment type="caution">
    <text evidence="5">The sequence shown here is derived from an EMBL/GenBank/DDBJ whole genome shotgun (WGS) entry which is preliminary data.</text>
</comment>
<feature type="transmembrane region" description="Helical" evidence="4">
    <location>
        <begin position="300"/>
        <end position="323"/>
    </location>
</feature>
<dbReference type="EMBL" id="LKEA01000001">
    <property type="protein sequence ID" value="ROW12223.1"/>
    <property type="molecule type" value="Genomic_DNA"/>
</dbReference>
<evidence type="ECO:0000256" key="2">
    <source>
        <dbReference type="ARBA" id="ARBA00006727"/>
    </source>
</evidence>
<dbReference type="SUPFAM" id="SSF103473">
    <property type="entry name" value="MFS general substrate transporter"/>
    <property type="match status" value="1"/>
</dbReference>
<keyword evidence="4" id="KW-0472">Membrane</keyword>
<feature type="transmembrane region" description="Helical" evidence="4">
    <location>
        <begin position="61"/>
        <end position="84"/>
    </location>
</feature>
<feature type="transmembrane region" description="Helical" evidence="4">
    <location>
        <begin position="133"/>
        <end position="151"/>
    </location>
</feature>
<feature type="transmembrane region" description="Helical" evidence="4">
    <location>
        <begin position="221"/>
        <end position="240"/>
    </location>
</feature>
<evidence type="ECO:0008006" key="7">
    <source>
        <dbReference type="Google" id="ProtNLM"/>
    </source>
</evidence>
<dbReference type="GO" id="GO:0016020">
    <property type="term" value="C:membrane"/>
    <property type="evidence" value="ECO:0007669"/>
    <property type="project" value="UniProtKB-SubCell"/>
</dbReference>
<keyword evidence="4" id="KW-0812">Transmembrane</keyword>
<evidence type="ECO:0000313" key="5">
    <source>
        <dbReference type="EMBL" id="ROW12223.1"/>
    </source>
</evidence>
<name>A0A423X8S3_9PEZI</name>
<feature type="region of interest" description="Disordered" evidence="3">
    <location>
        <begin position="1"/>
        <end position="29"/>
    </location>
</feature>
<dbReference type="Proteomes" id="UP000283895">
    <property type="component" value="Unassembled WGS sequence"/>
</dbReference>
<feature type="region of interest" description="Disordered" evidence="3">
    <location>
        <begin position="756"/>
        <end position="779"/>
    </location>
</feature>
<feature type="transmembrane region" description="Helical" evidence="4">
    <location>
        <begin position="189"/>
        <end position="209"/>
    </location>
</feature>
<dbReference type="AlphaFoldDB" id="A0A423X8S3"/>
<proteinExistence type="inferred from homology"/>
<evidence type="ECO:0000256" key="3">
    <source>
        <dbReference type="SAM" id="MobiDB-lite"/>
    </source>
</evidence>
<dbReference type="InterPro" id="IPR050327">
    <property type="entry name" value="Proton-linked_MCT"/>
</dbReference>
<dbReference type="Pfam" id="PF07690">
    <property type="entry name" value="MFS_1"/>
    <property type="match status" value="1"/>
</dbReference>
<dbReference type="GO" id="GO:0022857">
    <property type="term" value="F:transmembrane transporter activity"/>
    <property type="evidence" value="ECO:0007669"/>
    <property type="project" value="InterPro"/>
</dbReference>